<dbReference type="InterPro" id="IPR013783">
    <property type="entry name" value="Ig-like_fold"/>
</dbReference>
<dbReference type="InterPro" id="IPR036179">
    <property type="entry name" value="Ig-like_dom_sf"/>
</dbReference>
<keyword evidence="3" id="KW-1185">Reference proteome</keyword>
<dbReference type="Pfam" id="PF07679">
    <property type="entry name" value="I-set"/>
    <property type="match status" value="1"/>
</dbReference>
<dbReference type="Ensembl" id="ENSEBUT00000027434.1">
    <property type="protein sequence ID" value="ENSEBUP00000026858.1"/>
    <property type="gene ID" value="ENSEBUG00000016529.1"/>
</dbReference>
<organism evidence="2 3">
    <name type="scientific">Eptatretus burgeri</name>
    <name type="common">Inshore hagfish</name>
    <dbReference type="NCBI Taxonomy" id="7764"/>
    <lineage>
        <taxon>Eukaryota</taxon>
        <taxon>Metazoa</taxon>
        <taxon>Chordata</taxon>
        <taxon>Craniata</taxon>
        <taxon>Vertebrata</taxon>
        <taxon>Cyclostomata</taxon>
        <taxon>Myxini</taxon>
        <taxon>Myxiniformes</taxon>
        <taxon>Myxinidae</taxon>
        <taxon>Eptatretinae</taxon>
        <taxon>Eptatretus</taxon>
    </lineage>
</organism>
<dbReference type="GO" id="GO:0004672">
    <property type="term" value="F:protein kinase activity"/>
    <property type="evidence" value="ECO:0007669"/>
    <property type="project" value="TreeGrafter"/>
</dbReference>
<feature type="domain" description="Ig-like" evidence="1">
    <location>
        <begin position="40"/>
        <end position="130"/>
    </location>
</feature>
<dbReference type="InterPro" id="IPR013098">
    <property type="entry name" value="Ig_I-set"/>
</dbReference>
<dbReference type="PROSITE" id="PS50835">
    <property type="entry name" value="IG_LIKE"/>
    <property type="match status" value="1"/>
</dbReference>
<dbReference type="PANTHER" id="PTHR47633">
    <property type="entry name" value="IMMUNOGLOBULIN"/>
    <property type="match status" value="1"/>
</dbReference>
<evidence type="ECO:0000313" key="3">
    <source>
        <dbReference type="Proteomes" id="UP000694388"/>
    </source>
</evidence>
<accession>A0A8C4R8C1</accession>
<sequence>MPRGVYREIAAPVLEPLHSRYGQEQWEDGDLFDGNLEQPPCFKRKLQSLKLKHFGPAIFECQLTPIGDPSIVVEWLHDGRPIQAANRVRMICEFGYCSLIYDVAYPRDSGVISCIASNVYGSDRTSTTLLVKEEKSLVEETQLPEGQRGVQRLRELERSTAAALAAVAAVTEDVSWFLNGSCCMTSPYQLSTWLPIDCVSWVVVNKLLFCILTDTLHCPILEYAIQAQDWLTVTATT</sequence>
<protein>
    <recommendedName>
        <fullName evidence="1">Ig-like domain-containing protein</fullName>
    </recommendedName>
</protein>
<dbReference type="PANTHER" id="PTHR47633:SF7">
    <property type="entry name" value="TITIN HOMOLOG"/>
    <property type="match status" value="1"/>
</dbReference>
<dbReference type="AlphaFoldDB" id="A0A8C4R8C1"/>
<reference evidence="2" key="1">
    <citation type="submission" date="2025-08" db="UniProtKB">
        <authorList>
            <consortium name="Ensembl"/>
        </authorList>
    </citation>
    <scope>IDENTIFICATION</scope>
</reference>
<name>A0A8C4R8C1_EPTBU</name>
<dbReference type="FunFam" id="2.60.40.10:FF:000962">
    <property type="entry name" value="titin isoform X1"/>
    <property type="match status" value="1"/>
</dbReference>
<evidence type="ECO:0000259" key="1">
    <source>
        <dbReference type="PROSITE" id="PS50835"/>
    </source>
</evidence>
<evidence type="ECO:0000313" key="2">
    <source>
        <dbReference type="Ensembl" id="ENSEBUP00000026858.1"/>
    </source>
</evidence>
<reference evidence="2" key="2">
    <citation type="submission" date="2025-09" db="UniProtKB">
        <authorList>
            <consortium name="Ensembl"/>
        </authorList>
    </citation>
    <scope>IDENTIFICATION</scope>
</reference>
<dbReference type="SUPFAM" id="SSF48726">
    <property type="entry name" value="Immunoglobulin"/>
    <property type="match status" value="1"/>
</dbReference>
<proteinExistence type="predicted"/>
<dbReference type="InterPro" id="IPR007110">
    <property type="entry name" value="Ig-like_dom"/>
</dbReference>
<dbReference type="Proteomes" id="UP000694388">
    <property type="component" value="Unplaced"/>
</dbReference>
<dbReference type="Gene3D" id="2.60.40.10">
    <property type="entry name" value="Immunoglobulins"/>
    <property type="match status" value="1"/>
</dbReference>
<dbReference type="GeneTree" id="ENSGT01110000267173"/>